<feature type="domain" description="Neurotransmitter-gated ion-channel transmembrane" evidence="7">
    <location>
        <begin position="240"/>
        <end position="278"/>
    </location>
</feature>
<reference evidence="8 9" key="1">
    <citation type="submission" date="2022-12" db="EMBL/GenBank/DDBJ databases">
        <title>Chromosome-level genome of Tegillarca granosa.</title>
        <authorList>
            <person name="Kim J."/>
        </authorList>
    </citation>
    <scope>NUCLEOTIDE SEQUENCE [LARGE SCALE GENOMIC DNA]</scope>
    <source>
        <strain evidence="8">Teg-2019</strain>
        <tissue evidence="8">Adductor muscle</tissue>
    </source>
</reference>
<feature type="transmembrane region" description="Helical" evidence="5">
    <location>
        <begin position="345"/>
        <end position="365"/>
    </location>
</feature>
<gene>
    <name evidence="8" type="ORF">KUTeg_024610</name>
</gene>
<protein>
    <submittedName>
        <fullName evidence="8">Uncharacterized protein</fullName>
    </submittedName>
</protein>
<keyword evidence="2 5" id="KW-0812">Transmembrane</keyword>
<keyword evidence="5" id="KW-0407">Ion channel</keyword>
<sequence length="393" mass="45494">MPSCSEQYEKEKVIVTLKKREPINIETDILVRSMGPSYSMQCYLRQRWFDERLKFSLENISEVTLSNSFLKNIWKPNTYFLNGRGSKQHNMTVPNVFVRIREDGLIYMSRRITIKALCPMMLMDYPMDRPVCPLMIDGYTTQDVVYLWKYGNTNSVDVYNDVTMSQFNMATIKARNFTEINHFGEFSVLEVYFYLQRHLGFFFLQTYLPCSLIVCLSWVSFWINRDAAPAASQRSYLQRRDGLPRVPYATALDIYLNVCIVYNLAAMIEYAAVNYFTKVVSKDVVQDKSKEGKICGEEEEEEVPKKFPRCNTKGGEEISGDASLFHFVLISASFYHVPISFEEQLLLLCIIFLKIFVMFYIIMLLEPHRLVIPTPQSNGSAVHVAKKTTGTLS</sequence>
<keyword evidence="3 5" id="KW-1133">Transmembrane helix</keyword>
<accession>A0ABQ9E1T9</accession>
<dbReference type="Gene3D" id="1.20.58.390">
    <property type="entry name" value="Neurotransmitter-gated ion-channel transmembrane domain"/>
    <property type="match status" value="1"/>
</dbReference>
<dbReference type="Pfam" id="PF02931">
    <property type="entry name" value="Neur_chan_LBD"/>
    <property type="match status" value="1"/>
</dbReference>
<keyword evidence="5" id="KW-0406">Ion transport</keyword>
<dbReference type="InterPro" id="IPR036734">
    <property type="entry name" value="Neur_chan_lig-bd_sf"/>
</dbReference>
<evidence type="ECO:0000259" key="6">
    <source>
        <dbReference type="Pfam" id="PF02931"/>
    </source>
</evidence>
<evidence type="ECO:0000313" key="8">
    <source>
        <dbReference type="EMBL" id="KAJ8298079.1"/>
    </source>
</evidence>
<dbReference type="InterPro" id="IPR038050">
    <property type="entry name" value="Neuro_actylchol_rec"/>
</dbReference>
<comment type="subcellular location">
    <subcellularLocation>
        <location evidence="1">Membrane</location>
        <topology evidence="1">Multi-pass membrane protein</topology>
    </subcellularLocation>
</comment>
<feature type="domain" description="Neurotransmitter-gated ion-channel transmembrane" evidence="7">
    <location>
        <begin position="206"/>
        <end position="230"/>
    </location>
</feature>
<comment type="caution">
    <text evidence="8">The sequence shown here is derived from an EMBL/GenBank/DDBJ whole genome shotgun (WGS) entry which is preliminary data.</text>
</comment>
<evidence type="ECO:0000256" key="5">
    <source>
        <dbReference type="RuleBase" id="RU000687"/>
    </source>
</evidence>
<dbReference type="CDD" id="cd19049">
    <property type="entry name" value="LGIC_TM_anion"/>
    <property type="match status" value="1"/>
</dbReference>
<dbReference type="InterPro" id="IPR018000">
    <property type="entry name" value="Neurotransmitter_ion_chnl_CS"/>
</dbReference>
<organism evidence="8 9">
    <name type="scientific">Tegillarca granosa</name>
    <name type="common">Malaysian cockle</name>
    <name type="synonym">Anadara granosa</name>
    <dbReference type="NCBI Taxonomy" id="220873"/>
    <lineage>
        <taxon>Eukaryota</taxon>
        <taxon>Metazoa</taxon>
        <taxon>Spiralia</taxon>
        <taxon>Lophotrochozoa</taxon>
        <taxon>Mollusca</taxon>
        <taxon>Bivalvia</taxon>
        <taxon>Autobranchia</taxon>
        <taxon>Pteriomorphia</taxon>
        <taxon>Arcoida</taxon>
        <taxon>Arcoidea</taxon>
        <taxon>Arcidae</taxon>
        <taxon>Tegillarca</taxon>
    </lineage>
</organism>
<evidence type="ECO:0000256" key="1">
    <source>
        <dbReference type="ARBA" id="ARBA00004141"/>
    </source>
</evidence>
<keyword evidence="9" id="KW-1185">Reference proteome</keyword>
<dbReference type="PANTHER" id="PTHR18945">
    <property type="entry name" value="NEUROTRANSMITTER GATED ION CHANNEL"/>
    <property type="match status" value="1"/>
</dbReference>
<comment type="caution">
    <text evidence="5">Lacks conserved residue(s) required for the propagation of feature annotation.</text>
</comment>
<dbReference type="Gene3D" id="2.70.170.10">
    <property type="entry name" value="Neurotransmitter-gated ion-channel ligand-binding domain"/>
    <property type="match status" value="1"/>
</dbReference>
<dbReference type="InterPro" id="IPR006029">
    <property type="entry name" value="Neurotrans-gated_channel_TM"/>
</dbReference>
<comment type="similarity">
    <text evidence="5">Belongs to the ligand-gated ion channel (TC 1.A.9) family.</text>
</comment>
<dbReference type="EMBL" id="JARBDR010000923">
    <property type="protein sequence ID" value="KAJ8298079.1"/>
    <property type="molecule type" value="Genomic_DNA"/>
</dbReference>
<dbReference type="InterPro" id="IPR006201">
    <property type="entry name" value="Neur_channel"/>
</dbReference>
<dbReference type="PROSITE" id="PS00236">
    <property type="entry name" value="NEUROTR_ION_CHANNEL"/>
    <property type="match status" value="1"/>
</dbReference>
<name>A0ABQ9E1T9_TEGGR</name>
<evidence type="ECO:0000256" key="4">
    <source>
        <dbReference type="ARBA" id="ARBA00023136"/>
    </source>
</evidence>
<dbReference type="SUPFAM" id="SSF90112">
    <property type="entry name" value="Neurotransmitter-gated ion-channel transmembrane pore"/>
    <property type="match status" value="1"/>
</dbReference>
<proteinExistence type="inferred from homology"/>
<evidence type="ECO:0000313" key="9">
    <source>
        <dbReference type="Proteomes" id="UP001217089"/>
    </source>
</evidence>
<feature type="domain" description="Neurotransmitter-gated ion-channel ligand-binding" evidence="6">
    <location>
        <begin position="23"/>
        <end position="198"/>
    </location>
</feature>
<keyword evidence="5" id="KW-0813">Transport</keyword>
<evidence type="ECO:0000256" key="2">
    <source>
        <dbReference type="ARBA" id="ARBA00022692"/>
    </source>
</evidence>
<dbReference type="PRINTS" id="PR00252">
    <property type="entry name" value="NRIONCHANNEL"/>
</dbReference>
<dbReference type="InterPro" id="IPR036719">
    <property type="entry name" value="Neuro-gated_channel_TM_sf"/>
</dbReference>
<feature type="transmembrane region" description="Helical" evidence="5">
    <location>
        <begin position="199"/>
        <end position="223"/>
    </location>
</feature>
<dbReference type="Pfam" id="PF02932">
    <property type="entry name" value="Neur_chan_memb"/>
    <property type="match status" value="2"/>
</dbReference>
<feature type="transmembrane region" description="Helical" evidence="5">
    <location>
        <begin position="254"/>
        <end position="273"/>
    </location>
</feature>
<keyword evidence="4 5" id="KW-0472">Membrane</keyword>
<dbReference type="Proteomes" id="UP001217089">
    <property type="component" value="Unassembled WGS sequence"/>
</dbReference>
<evidence type="ECO:0000256" key="3">
    <source>
        <dbReference type="ARBA" id="ARBA00022989"/>
    </source>
</evidence>
<dbReference type="SUPFAM" id="SSF63712">
    <property type="entry name" value="Nicotinic receptor ligand binding domain-like"/>
    <property type="match status" value="1"/>
</dbReference>
<dbReference type="InterPro" id="IPR006202">
    <property type="entry name" value="Neur_chan_lig-bd"/>
</dbReference>
<evidence type="ECO:0000259" key="7">
    <source>
        <dbReference type="Pfam" id="PF02932"/>
    </source>
</evidence>